<accession>A0A6F8PRB4</accession>
<keyword evidence="1" id="KW-0732">Signal</keyword>
<evidence type="ECO:0000256" key="1">
    <source>
        <dbReference type="SAM" id="SignalP"/>
    </source>
</evidence>
<evidence type="ECO:0000313" key="3">
    <source>
        <dbReference type="Proteomes" id="UP000501466"/>
    </source>
</evidence>
<dbReference type="Proteomes" id="UP000501466">
    <property type="component" value="Chromosome"/>
</dbReference>
<feature type="signal peptide" evidence="1">
    <location>
        <begin position="1"/>
        <end position="23"/>
    </location>
</feature>
<proteinExistence type="predicted"/>
<name>A0A6F8PRB4_9GAMM</name>
<organism evidence="2 3">
    <name type="scientific">Thiosulfativibrio zosterae</name>
    <dbReference type="NCBI Taxonomy" id="2675053"/>
    <lineage>
        <taxon>Bacteria</taxon>
        <taxon>Pseudomonadati</taxon>
        <taxon>Pseudomonadota</taxon>
        <taxon>Gammaproteobacteria</taxon>
        <taxon>Thiotrichales</taxon>
        <taxon>Piscirickettsiaceae</taxon>
        <taxon>Thiosulfativibrio</taxon>
    </lineage>
</organism>
<dbReference type="AlphaFoldDB" id="A0A6F8PRB4"/>
<dbReference type="RefSeq" id="WP_173292278.1">
    <property type="nucleotide sequence ID" value="NZ_AP021888.1"/>
</dbReference>
<feature type="chain" id="PRO_5026122313" description="Lipoprotein" evidence="1">
    <location>
        <begin position="24"/>
        <end position="217"/>
    </location>
</feature>
<evidence type="ECO:0000313" key="2">
    <source>
        <dbReference type="EMBL" id="BBP44568.1"/>
    </source>
</evidence>
<reference evidence="3" key="1">
    <citation type="submission" date="2019-11" db="EMBL/GenBank/DDBJ databases">
        <title>Isolation and characterization of two novel species in the genus Thiomicrorhabdus.</title>
        <authorList>
            <person name="Mochizuki J."/>
            <person name="Kojima H."/>
            <person name="Fukui M."/>
        </authorList>
    </citation>
    <scope>NUCLEOTIDE SEQUENCE [LARGE SCALE GENOMIC DNA]</scope>
    <source>
        <strain evidence="3">AkT22</strain>
    </source>
</reference>
<dbReference type="PROSITE" id="PS51257">
    <property type="entry name" value="PROKAR_LIPOPROTEIN"/>
    <property type="match status" value="1"/>
</dbReference>
<evidence type="ECO:0008006" key="4">
    <source>
        <dbReference type="Google" id="ProtNLM"/>
    </source>
</evidence>
<dbReference type="EMBL" id="AP021888">
    <property type="protein sequence ID" value="BBP44568.1"/>
    <property type="molecule type" value="Genomic_DNA"/>
</dbReference>
<protein>
    <recommendedName>
        <fullName evidence="4">Lipoprotein</fullName>
    </recommendedName>
</protein>
<gene>
    <name evidence="2" type="ORF">THMIRHAT_23140</name>
</gene>
<keyword evidence="3" id="KW-1185">Reference proteome</keyword>
<dbReference type="KEGG" id="tzo:THMIRHAT_23140"/>
<sequence>MVKKIIFLIGVLSIAFLSGCATHANIEMKALTKVSNKGFENKSFSYEIFYSQPRPGVFSDGEQLALKPLKDQELSVAAANTLSKIGVYMEEQLPVSSKVVPANGDYNLKISIIAHDKHGPSYADYDALASFGKGLITFGLGSSEYTIKADFDITYALINTRNNELVFEKSFNVKDSVDHERSKLESISSTQDYAGKLFEKHITSTMNEFMTDSAKKI</sequence>